<evidence type="ECO:0000256" key="1">
    <source>
        <dbReference type="SAM" id="MobiDB-lite"/>
    </source>
</evidence>
<protein>
    <submittedName>
        <fullName evidence="2">Uncharacterized protein</fullName>
    </submittedName>
</protein>
<gene>
    <name evidence="2" type="ORF">CDAR_540851</name>
</gene>
<dbReference type="AlphaFoldDB" id="A0AAV4VJF0"/>
<dbReference type="EMBL" id="BPLQ01013133">
    <property type="protein sequence ID" value="GIY70089.1"/>
    <property type="molecule type" value="Genomic_DNA"/>
</dbReference>
<feature type="region of interest" description="Disordered" evidence="1">
    <location>
        <begin position="70"/>
        <end position="91"/>
    </location>
</feature>
<organism evidence="2 3">
    <name type="scientific">Caerostris darwini</name>
    <dbReference type="NCBI Taxonomy" id="1538125"/>
    <lineage>
        <taxon>Eukaryota</taxon>
        <taxon>Metazoa</taxon>
        <taxon>Ecdysozoa</taxon>
        <taxon>Arthropoda</taxon>
        <taxon>Chelicerata</taxon>
        <taxon>Arachnida</taxon>
        <taxon>Araneae</taxon>
        <taxon>Araneomorphae</taxon>
        <taxon>Entelegynae</taxon>
        <taxon>Araneoidea</taxon>
        <taxon>Araneidae</taxon>
        <taxon>Caerostris</taxon>
    </lineage>
</organism>
<sequence>MESNGRRVLIRLTIWCRPRGAGLSQLRVLPPTCIQRPLHNEILIEFAECTKSRWRNSFVTRVSGNATYSLENSEEEEDEDRGKPKQNDIPPSIKIKIPCRVRRERIASWEVFVSELILKNGIEQVLELPRRPNGRNTSSVAIATGEISSLRSVAIATYWQIFAMPISG</sequence>
<comment type="caution">
    <text evidence="2">The sequence shown here is derived from an EMBL/GenBank/DDBJ whole genome shotgun (WGS) entry which is preliminary data.</text>
</comment>
<evidence type="ECO:0000313" key="2">
    <source>
        <dbReference type="EMBL" id="GIY70089.1"/>
    </source>
</evidence>
<keyword evidence="3" id="KW-1185">Reference proteome</keyword>
<name>A0AAV4VJF0_9ARAC</name>
<evidence type="ECO:0000313" key="3">
    <source>
        <dbReference type="Proteomes" id="UP001054837"/>
    </source>
</evidence>
<accession>A0AAV4VJF0</accession>
<proteinExistence type="predicted"/>
<reference evidence="2 3" key="1">
    <citation type="submission" date="2021-06" db="EMBL/GenBank/DDBJ databases">
        <title>Caerostris darwini draft genome.</title>
        <authorList>
            <person name="Kono N."/>
            <person name="Arakawa K."/>
        </authorList>
    </citation>
    <scope>NUCLEOTIDE SEQUENCE [LARGE SCALE GENOMIC DNA]</scope>
</reference>
<dbReference type="Proteomes" id="UP001054837">
    <property type="component" value="Unassembled WGS sequence"/>
</dbReference>